<protein>
    <submittedName>
        <fullName evidence="1">Uncharacterized protein</fullName>
    </submittedName>
</protein>
<dbReference type="Proteomes" id="UP000325577">
    <property type="component" value="Linkage Group LG21"/>
</dbReference>
<evidence type="ECO:0000313" key="1">
    <source>
        <dbReference type="EMBL" id="KAA8528874.1"/>
    </source>
</evidence>
<evidence type="ECO:0000313" key="2">
    <source>
        <dbReference type="Proteomes" id="UP000325577"/>
    </source>
</evidence>
<keyword evidence="2" id="KW-1185">Reference proteome</keyword>
<accession>A0A5J5AF40</accession>
<name>A0A5J5AF40_9ASTE</name>
<reference evidence="1 2" key="1">
    <citation type="submission" date="2019-09" db="EMBL/GenBank/DDBJ databases">
        <title>A chromosome-level genome assembly of the Chinese tupelo Nyssa sinensis.</title>
        <authorList>
            <person name="Yang X."/>
            <person name="Kang M."/>
            <person name="Yang Y."/>
            <person name="Xiong H."/>
            <person name="Wang M."/>
            <person name="Zhang Z."/>
            <person name="Wang Z."/>
            <person name="Wu H."/>
            <person name="Ma T."/>
            <person name="Liu J."/>
            <person name="Xi Z."/>
        </authorList>
    </citation>
    <scope>NUCLEOTIDE SEQUENCE [LARGE SCALE GENOMIC DNA]</scope>
    <source>
        <strain evidence="1">J267</strain>
        <tissue evidence="1">Leaf</tissue>
    </source>
</reference>
<proteinExistence type="predicted"/>
<organism evidence="1 2">
    <name type="scientific">Nyssa sinensis</name>
    <dbReference type="NCBI Taxonomy" id="561372"/>
    <lineage>
        <taxon>Eukaryota</taxon>
        <taxon>Viridiplantae</taxon>
        <taxon>Streptophyta</taxon>
        <taxon>Embryophyta</taxon>
        <taxon>Tracheophyta</taxon>
        <taxon>Spermatophyta</taxon>
        <taxon>Magnoliopsida</taxon>
        <taxon>eudicotyledons</taxon>
        <taxon>Gunneridae</taxon>
        <taxon>Pentapetalae</taxon>
        <taxon>asterids</taxon>
        <taxon>Cornales</taxon>
        <taxon>Nyssaceae</taxon>
        <taxon>Nyssa</taxon>
    </lineage>
</organism>
<dbReference type="EMBL" id="CM018045">
    <property type="protein sequence ID" value="KAA8528874.1"/>
    <property type="molecule type" value="Genomic_DNA"/>
</dbReference>
<sequence length="176" mass="18877">MGADDGAAAGEELVEHQAPMGEHAMSPWPWPLRGKVECCDMKCDHAIVVRLNTTTTIASGNTWAWGSMSCLGGLWPRVGMGGMPCHSMTSTRKFGAYLGQGMALSSSWARMGAVKRALVGCWHVHSRVNGHVLGKAWHLAPVGHAWGQSTAHWWGAGMCTHPLMGRCKGLCLLLSD</sequence>
<dbReference type="AlphaFoldDB" id="A0A5J5AF40"/>
<gene>
    <name evidence="1" type="ORF">F0562_036229</name>
</gene>